<dbReference type="Gene3D" id="3.10.105.10">
    <property type="entry name" value="Dipeptide-binding Protein, Domain 3"/>
    <property type="match status" value="1"/>
</dbReference>
<dbReference type="CDD" id="cd00995">
    <property type="entry name" value="PBP2_NikA_DppA_OppA_like"/>
    <property type="match status" value="1"/>
</dbReference>
<feature type="chain" id="PRO_5040726246" evidence="1">
    <location>
        <begin position="27"/>
        <end position="534"/>
    </location>
</feature>
<dbReference type="GO" id="GO:0043190">
    <property type="term" value="C:ATP-binding cassette (ABC) transporter complex"/>
    <property type="evidence" value="ECO:0007669"/>
    <property type="project" value="InterPro"/>
</dbReference>
<gene>
    <name evidence="3" type="ORF">Airi02_000710</name>
</gene>
<dbReference type="GO" id="GO:1904680">
    <property type="term" value="F:peptide transmembrane transporter activity"/>
    <property type="evidence" value="ECO:0007669"/>
    <property type="project" value="TreeGrafter"/>
</dbReference>
<feature type="signal peptide" evidence="1">
    <location>
        <begin position="1"/>
        <end position="26"/>
    </location>
</feature>
<dbReference type="GO" id="GO:0015833">
    <property type="term" value="P:peptide transport"/>
    <property type="evidence" value="ECO:0007669"/>
    <property type="project" value="TreeGrafter"/>
</dbReference>
<feature type="domain" description="Solute-binding protein family 5" evidence="2">
    <location>
        <begin position="80"/>
        <end position="401"/>
    </location>
</feature>
<dbReference type="AlphaFoldDB" id="A0A9W6RV58"/>
<dbReference type="PIRSF" id="PIRSF002741">
    <property type="entry name" value="MppA"/>
    <property type="match status" value="1"/>
</dbReference>
<dbReference type="PANTHER" id="PTHR30290">
    <property type="entry name" value="PERIPLASMIC BINDING COMPONENT OF ABC TRANSPORTER"/>
    <property type="match status" value="1"/>
</dbReference>
<evidence type="ECO:0000256" key="1">
    <source>
        <dbReference type="SAM" id="SignalP"/>
    </source>
</evidence>
<dbReference type="GO" id="GO:0042597">
    <property type="term" value="C:periplasmic space"/>
    <property type="evidence" value="ECO:0007669"/>
    <property type="project" value="UniProtKB-ARBA"/>
</dbReference>
<evidence type="ECO:0000313" key="4">
    <source>
        <dbReference type="Proteomes" id="UP001165074"/>
    </source>
</evidence>
<proteinExistence type="predicted"/>
<dbReference type="EMBL" id="BSTK01000001">
    <property type="protein sequence ID" value="GLY82139.1"/>
    <property type="molecule type" value="Genomic_DNA"/>
</dbReference>
<reference evidence="3" key="1">
    <citation type="submission" date="2023-03" db="EMBL/GenBank/DDBJ databases">
        <title>Actinoallomurus iriomotensis NBRC 103684.</title>
        <authorList>
            <person name="Ichikawa N."/>
            <person name="Sato H."/>
            <person name="Tonouchi N."/>
        </authorList>
    </citation>
    <scope>NUCLEOTIDE SEQUENCE</scope>
    <source>
        <strain evidence="3">NBRC 103684</strain>
    </source>
</reference>
<dbReference type="InterPro" id="IPR000914">
    <property type="entry name" value="SBP_5_dom"/>
</dbReference>
<dbReference type="Gene3D" id="3.40.190.10">
    <property type="entry name" value="Periplasmic binding protein-like II"/>
    <property type="match status" value="1"/>
</dbReference>
<evidence type="ECO:0000313" key="3">
    <source>
        <dbReference type="EMBL" id="GLY82139.1"/>
    </source>
</evidence>
<dbReference type="Pfam" id="PF00496">
    <property type="entry name" value="SBP_bac_5"/>
    <property type="match status" value="1"/>
</dbReference>
<dbReference type="SUPFAM" id="SSF53850">
    <property type="entry name" value="Periplasmic binding protein-like II"/>
    <property type="match status" value="1"/>
</dbReference>
<sequence length="534" mass="56731">MTDTRKRVPQRTVLAVAAVLAASVTACSGSADSTASGSGPVKIYLSDPTYLAPAQANEINGIQVDNALFTGLVTYDTSTLEPVLANAASITTTNNSVWTIKLKPGWTFHNGAPVTAQSYIDSWNYVANPKNGQNNASLLDRIKGYQAMADGHGKVATLSGLAKVDDLTFTVTLASPYSDFKRMLGATAFFPMPAAAFADPDKFNRQPIGNGPFRMASEWQHNQPIDLTAYAGYKGTKPQVDAIEFKPYTSAQSAYSDLLAGNLDIDPSIPAPSVSGAKAQLDGRVLVKPSTGVYYIGLPATTYDKAAVRQAISMAIDRETIASKILNGTARPADAIVSPAISGYQAGSCGEACQYDAAAAKAKFDAAGGLPGNKVQIMTDLSSGAKPWVDAVCQQITNALSVKCETVTKPTLANFLTALASPHLTTGFRWRWNTQFPSFENELQPQFACKSTSNHSGYCSTTFQDQLSAGERAADPAQAQQHFTDAAKTVTTDMPQIPLFYSNIVAGFSSKVTNVKISAFDQLIDFTSLRRSGS</sequence>
<comment type="caution">
    <text evidence="3">The sequence shown here is derived from an EMBL/GenBank/DDBJ whole genome shotgun (WGS) entry which is preliminary data.</text>
</comment>
<dbReference type="RefSeq" id="WP_285565717.1">
    <property type="nucleotide sequence ID" value="NZ_BSTK01000001.1"/>
</dbReference>
<dbReference type="PANTHER" id="PTHR30290:SF83">
    <property type="entry name" value="ABC TRANSPORTER SUBSTRATE-BINDING PROTEIN"/>
    <property type="match status" value="1"/>
</dbReference>
<accession>A0A9W6RV58</accession>
<keyword evidence="1" id="KW-0732">Signal</keyword>
<dbReference type="InterPro" id="IPR030678">
    <property type="entry name" value="Peptide/Ni-bd"/>
</dbReference>
<keyword evidence="4" id="KW-1185">Reference proteome</keyword>
<name>A0A9W6RV58_9ACTN</name>
<evidence type="ECO:0000259" key="2">
    <source>
        <dbReference type="Pfam" id="PF00496"/>
    </source>
</evidence>
<organism evidence="3 4">
    <name type="scientific">Actinoallomurus iriomotensis</name>
    <dbReference type="NCBI Taxonomy" id="478107"/>
    <lineage>
        <taxon>Bacteria</taxon>
        <taxon>Bacillati</taxon>
        <taxon>Actinomycetota</taxon>
        <taxon>Actinomycetes</taxon>
        <taxon>Streptosporangiales</taxon>
        <taxon>Thermomonosporaceae</taxon>
        <taxon>Actinoallomurus</taxon>
    </lineage>
</organism>
<dbReference type="PROSITE" id="PS51257">
    <property type="entry name" value="PROKAR_LIPOPROTEIN"/>
    <property type="match status" value="1"/>
</dbReference>
<dbReference type="Gene3D" id="3.90.76.10">
    <property type="entry name" value="Dipeptide-binding Protein, Domain 1"/>
    <property type="match status" value="1"/>
</dbReference>
<dbReference type="InterPro" id="IPR039424">
    <property type="entry name" value="SBP_5"/>
</dbReference>
<dbReference type="Proteomes" id="UP001165074">
    <property type="component" value="Unassembled WGS sequence"/>
</dbReference>
<protein>
    <submittedName>
        <fullName evidence="3">Peptide ABC transporter substrate-binding protein</fullName>
    </submittedName>
</protein>